<feature type="compositionally biased region" description="Basic and acidic residues" evidence="1">
    <location>
        <begin position="440"/>
        <end position="452"/>
    </location>
</feature>
<dbReference type="Gene3D" id="2.150.10.10">
    <property type="entry name" value="Serralysin-like metalloprotease, C-terminal"/>
    <property type="match status" value="1"/>
</dbReference>
<feature type="compositionally biased region" description="Polar residues" evidence="1">
    <location>
        <begin position="374"/>
        <end position="389"/>
    </location>
</feature>
<dbReference type="InterPro" id="IPR011049">
    <property type="entry name" value="Serralysin-like_metalloprot_C"/>
</dbReference>
<dbReference type="EMBL" id="JBJQND010000011">
    <property type="protein sequence ID" value="KAL3861359.1"/>
    <property type="molecule type" value="Genomic_DNA"/>
</dbReference>
<feature type="region of interest" description="Disordered" evidence="1">
    <location>
        <begin position="414"/>
        <end position="485"/>
    </location>
</feature>
<keyword evidence="4" id="KW-1185">Reference proteome</keyword>
<reference evidence="3 4" key="1">
    <citation type="submission" date="2024-11" db="EMBL/GenBank/DDBJ databases">
        <title>Chromosome-level genome assembly of the freshwater bivalve Anodonta woodiana.</title>
        <authorList>
            <person name="Chen X."/>
        </authorList>
    </citation>
    <scope>NUCLEOTIDE SEQUENCE [LARGE SCALE GENOMIC DNA]</scope>
    <source>
        <strain evidence="3">MN2024</strain>
        <tissue evidence="3">Gills</tissue>
    </source>
</reference>
<sequence length="1314" mass="140681">MTDFSNFIFILLFLLSIFLYTVLNIYILSFLFVLGIVLFVTYRGYIRKIIAETVKRDRRNGMIKRKIEKMSGRRKTTGGHPLSPKPHKIHNTYQVSPNISSRTPLTPLHKSPWSSSSVLNDHLNDTSMIKKRSTWTSGKTTPSFLHNESNVSPWSNSINQSHMINDKSDVASATLPAFLPMIKRALGLERLPEPNYSSLSRQAIVPIPNTGLSPGVYPNFRTRKQERLSLSERNTSMYRKTNTVKIAPPDPSRTLSPYLSRLKADSSMTEKSTPDTRAVVTALKERRKRSMNVQEETTPDVPIHHAKRRRQESQHSNASTSSLSSLHEALPDLSQHDYNIPRLETSALKRPSRPSQDQNDDYESELSVKRPRQQTRNNAVWSSLSSSRKMVQRREISSKDFAKRKLDLTDTTDKENTETLSKFQRMDTVKLTPEISFTKEQSRKKPDRDSPKSPESSLNGSRVLKGIESEPSRPSMLTNLSSKKSSLSIYSEMNTRPKKVPYANVRATLEDYDKDKEAEHKRVQQMLQDVDEDYNEKSAADKAKSIIVMTVTSSFTTAPVSTTTAFIPTSLNSGLGLKSTSQISTTCSEPITSGTVAPVPSVSLALPNGEIPKTPPKEVIPQQESGEGNKSFSGFLLSNQTSQNRSETQSPVYSNSIQINLKAPDSQQSSVTASTPGFNFAAGTTGVTSLSQPQFSFKPVFPLSSTTTTASSGIAEGFNFKFSGAGTTAINNSGFSFAAGTTIAAPSLKFSTINTSSNQAPILSTTESFPLLHKSSSAPSSGTVFNFAANSSAPSSMTGSLNFTQPTSSAPASVGFNLNVNKTTASTVGGFTFGTNTTTSSAALGSFSFATNKTTSSANSGFDFSTNTTASNATGGFNFTPNSMASNTGNSFKSPANTSVPSAASGFQSGNSLNLGQTNANLNFPSSMTSSVSAPVFNTGTFSFSSNAQSNTAASATGDASNMSKFGAVSGTNDSKPGVGFNFSADPGKISFKTGLIGGGTNPFGQSGTVTQQATNAFGKNVTVNQQTSNIFGQNIPTSQQTSNIFGQNTTTSQQTSNIFGQNTTTSQQTSNIFGQNTTTSQQTSNIFGQNTPTSQQTSTLFGQNTTANQNVTSPFGQSGKTNQPMVNLFGQSTPANQQKPNLFGQTGPTNQQTSNMFGQSGIVNQQTPNVFGQSGTANQQNPNMFGQIGTASQQTPNMFGQSASSNQQTSNPFVQSGSTFGTSLSSSAPFVFGQGGSTQTDSQATKGFNFSASSVATPQFNFNANSSFGTPGFGSPPSNPFTAGPNVFSVGSSSSTAPRPRSMAKGKRRTGKK</sequence>
<feature type="transmembrane region" description="Helical" evidence="2">
    <location>
        <begin position="7"/>
        <end position="40"/>
    </location>
</feature>
<protein>
    <submittedName>
        <fullName evidence="3">Uncharacterized protein</fullName>
    </submittedName>
</protein>
<keyword evidence="2" id="KW-0472">Membrane</keyword>
<feature type="region of interest" description="Disordered" evidence="1">
    <location>
        <begin position="284"/>
        <end position="325"/>
    </location>
</feature>
<evidence type="ECO:0000313" key="4">
    <source>
        <dbReference type="Proteomes" id="UP001634394"/>
    </source>
</evidence>
<accession>A0ABD3VIF3</accession>
<feature type="region of interest" description="Disordered" evidence="1">
    <location>
        <begin position="606"/>
        <end position="635"/>
    </location>
</feature>
<keyword evidence="2" id="KW-1133">Transmembrane helix</keyword>
<gene>
    <name evidence="3" type="ORF">ACJMK2_007395</name>
</gene>
<feature type="region of interest" description="Disordered" evidence="1">
    <location>
        <begin position="1196"/>
        <end position="1221"/>
    </location>
</feature>
<keyword evidence="2" id="KW-0812">Transmembrane</keyword>
<organism evidence="3 4">
    <name type="scientific">Sinanodonta woodiana</name>
    <name type="common">Chinese pond mussel</name>
    <name type="synonym">Anodonta woodiana</name>
    <dbReference type="NCBI Taxonomy" id="1069815"/>
    <lineage>
        <taxon>Eukaryota</taxon>
        <taxon>Metazoa</taxon>
        <taxon>Spiralia</taxon>
        <taxon>Lophotrochozoa</taxon>
        <taxon>Mollusca</taxon>
        <taxon>Bivalvia</taxon>
        <taxon>Autobranchia</taxon>
        <taxon>Heteroconchia</taxon>
        <taxon>Palaeoheterodonta</taxon>
        <taxon>Unionida</taxon>
        <taxon>Unionoidea</taxon>
        <taxon>Unionidae</taxon>
        <taxon>Unioninae</taxon>
        <taxon>Sinanodonta</taxon>
    </lineage>
</organism>
<dbReference type="GO" id="GO:0005643">
    <property type="term" value="C:nuclear pore"/>
    <property type="evidence" value="ECO:0007669"/>
    <property type="project" value="UniProtKB-ARBA"/>
</dbReference>
<feature type="compositionally biased region" description="Polar residues" evidence="1">
    <location>
        <begin position="1196"/>
        <end position="1216"/>
    </location>
</feature>
<feature type="compositionally biased region" description="Polar residues" evidence="1">
    <location>
        <begin position="622"/>
        <end position="635"/>
    </location>
</feature>
<dbReference type="InterPro" id="IPR025574">
    <property type="entry name" value="Nucleoporin_FG_rpt"/>
</dbReference>
<dbReference type="Pfam" id="PF13634">
    <property type="entry name" value="Nucleoporin_FG"/>
    <property type="match status" value="1"/>
</dbReference>
<name>A0ABD3VIF3_SINWO</name>
<dbReference type="SUPFAM" id="SSF101967">
    <property type="entry name" value="Adhesin YadA, collagen-binding domain"/>
    <property type="match status" value="1"/>
</dbReference>
<proteinExistence type="predicted"/>
<dbReference type="Proteomes" id="UP001634394">
    <property type="component" value="Unassembled WGS sequence"/>
</dbReference>
<evidence type="ECO:0000313" key="3">
    <source>
        <dbReference type="EMBL" id="KAL3861359.1"/>
    </source>
</evidence>
<feature type="region of interest" description="Disordered" evidence="1">
    <location>
        <begin position="344"/>
        <end position="396"/>
    </location>
</feature>
<feature type="region of interest" description="Disordered" evidence="1">
    <location>
        <begin position="1269"/>
        <end position="1314"/>
    </location>
</feature>
<feature type="compositionally biased region" description="Basic residues" evidence="1">
    <location>
        <begin position="1303"/>
        <end position="1314"/>
    </location>
</feature>
<feature type="compositionally biased region" description="Low complexity" evidence="1">
    <location>
        <begin position="314"/>
        <end position="325"/>
    </location>
</feature>
<evidence type="ECO:0000256" key="1">
    <source>
        <dbReference type="SAM" id="MobiDB-lite"/>
    </source>
</evidence>
<evidence type="ECO:0000256" key="2">
    <source>
        <dbReference type="SAM" id="Phobius"/>
    </source>
</evidence>
<comment type="caution">
    <text evidence="3">The sequence shown here is derived from an EMBL/GenBank/DDBJ whole genome shotgun (WGS) entry which is preliminary data.</text>
</comment>